<accession>A0A1V4HVW7</accession>
<keyword evidence="1" id="KW-0472">Membrane</keyword>
<name>A0A1V4HVW7_NITVU</name>
<evidence type="ECO:0000313" key="3">
    <source>
        <dbReference type="Proteomes" id="UP000189940"/>
    </source>
</evidence>
<keyword evidence="3" id="KW-1185">Reference proteome</keyword>
<evidence type="ECO:0000256" key="1">
    <source>
        <dbReference type="SAM" id="Phobius"/>
    </source>
</evidence>
<organism evidence="2 3">
    <name type="scientific">Nitrobacter vulgaris</name>
    <dbReference type="NCBI Taxonomy" id="29421"/>
    <lineage>
        <taxon>Bacteria</taxon>
        <taxon>Pseudomonadati</taxon>
        <taxon>Pseudomonadota</taxon>
        <taxon>Alphaproteobacteria</taxon>
        <taxon>Hyphomicrobiales</taxon>
        <taxon>Nitrobacteraceae</taxon>
        <taxon>Nitrobacter</taxon>
    </lineage>
</organism>
<proteinExistence type="predicted"/>
<dbReference type="AlphaFoldDB" id="A0A1V4HVW7"/>
<reference evidence="2 3" key="1">
    <citation type="submission" date="2017-02" db="EMBL/GenBank/DDBJ databases">
        <title>Genome sequence of the nitrite-oxidizing bacterium Nitrobacter vulgaris strain Ab1.</title>
        <authorList>
            <person name="Mellbye B.L."/>
            <person name="Davis E.W."/>
            <person name="Spieck E."/>
            <person name="Chang J.H."/>
            <person name="Bottomley P.J."/>
            <person name="Sayavedra-Soto L.A."/>
        </authorList>
    </citation>
    <scope>NUCLEOTIDE SEQUENCE [LARGE SCALE GENOMIC DNA]</scope>
    <source>
        <strain evidence="2 3">Ab1</strain>
    </source>
</reference>
<comment type="caution">
    <text evidence="2">The sequence shown here is derived from an EMBL/GenBank/DDBJ whole genome shotgun (WGS) entry which is preliminary data.</text>
</comment>
<sequence>MKTSYEVEGEGFASILAVPTGENMFVRNRSGSCAVIEGSGEQSPPEPLRLLLLFLCGFLCGFLRRFLRFLGHNVL</sequence>
<dbReference type="EMBL" id="MWPQ01000049">
    <property type="protein sequence ID" value="OPH82116.1"/>
    <property type="molecule type" value="Genomic_DNA"/>
</dbReference>
<keyword evidence="1" id="KW-1133">Transmembrane helix</keyword>
<keyword evidence="1" id="KW-0812">Transmembrane</keyword>
<dbReference type="Proteomes" id="UP000189940">
    <property type="component" value="Unassembled WGS sequence"/>
</dbReference>
<evidence type="ECO:0000313" key="2">
    <source>
        <dbReference type="EMBL" id="OPH82116.1"/>
    </source>
</evidence>
<gene>
    <name evidence="2" type="ORF">B2M20_13095</name>
</gene>
<protein>
    <submittedName>
        <fullName evidence="2">Uncharacterized protein</fullName>
    </submittedName>
</protein>
<feature type="transmembrane region" description="Helical" evidence="1">
    <location>
        <begin position="48"/>
        <end position="67"/>
    </location>
</feature>